<evidence type="ECO:0000256" key="2">
    <source>
        <dbReference type="ARBA" id="ARBA00023014"/>
    </source>
</evidence>
<dbReference type="Proteomes" id="UP000780801">
    <property type="component" value="Unassembled WGS sequence"/>
</dbReference>
<dbReference type="AlphaFoldDB" id="A0A9P6FY83"/>
<feature type="region of interest" description="Disordered" evidence="3">
    <location>
        <begin position="425"/>
        <end position="444"/>
    </location>
</feature>
<keyword evidence="1" id="KW-0001">2Fe-2S</keyword>
<dbReference type="GO" id="GO:0051537">
    <property type="term" value="F:2 iron, 2 sulfur cluster binding"/>
    <property type="evidence" value="ECO:0007669"/>
    <property type="project" value="UniProtKB-KW"/>
</dbReference>
<dbReference type="Pfam" id="PF06999">
    <property type="entry name" value="Suc_Fer-like"/>
    <property type="match status" value="1"/>
</dbReference>
<dbReference type="InterPro" id="IPR036249">
    <property type="entry name" value="Thioredoxin-like_sf"/>
</dbReference>
<evidence type="ECO:0008006" key="6">
    <source>
        <dbReference type="Google" id="ProtNLM"/>
    </source>
</evidence>
<gene>
    <name evidence="4" type="ORF">BGW38_009085</name>
</gene>
<feature type="region of interest" description="Disordered" evidence="3">
    <location>
        <begin position="87"/>
        <end position="107"/>
    </location>
</feature>
<dbReference type="PANTHER" id="PTHR31902">
    <property type="entry name" value="ACTIN PATCHES DISTAL PROTEIN 1"/>
    <property type="match status" value="1"/>
</dbReference>
<evidence type="ECO:0000256" key="3">
    <source>
        <dbReference type="SAM" id="MobiDB-lite"/>
    </source>
</evidence>
<evidence type="ECO:0000313" key="5">
    <source>
        <dbReference type="Proteomes" id="UP000780801"/>
    </source>
</evidence>
<dbReference type="SUPFAM" id="SSF52833">
    <property type="entry name" value="Thioredoxin-like"/>
    <property type="match status" value="1"/>
</dbReference>
<dbReference type="InterPro" id="IPR012675">
    <property type="entry name" value="Beta-grasp_dom_sf"/>
</dbReference>
<dbReference type="InterPro" id="IPR036010">
    <property type="entry name" value="2Fe-2S_ferredoxin-like_sf"/>
</dbReference>
<evidence type="ECO:0000313" key="4">
    <source>
        <dbReference type="EMBL" id="KAF9583594.1"/>
    </source>
</evidence>
<sequence>MSFAGQITPFPRAAHRLVTGASFSNPSLLSWRNSFGTVRHHHRPCFRSNIVSVTTTVARGSLNSSSRILTTLLSSGTRERTLVRGLSTTVTPPGASPPAATNPDEEPIQGSAPVYSRHLLICTGVPGQKWAAKPELADPYHNLLMSAVRGQNVKVNWADLPSDSLEHQPIEGQGQWPLLPTKGPRYDLLLYPDNVKLYGLRAEAFRDLNRFLEKFPLGTLRPMLEKQIQEGEGSNQDDDSVVMELIPGSEEPIRIELNREPSAVLVCVHGARDCRCGDRGGDFYKILKDMVEMTGLTHSVKVLGVSHIGGHKYAPNTIMYPSGDWHGNLSERDSNDAQQILFDALSNGGIAAGVRENKFPDPVMIEKWRGRMGLSKEEQVQLYQRILEKQSVPLSTSSSSPQSLFADPGEELYEDDGLKEQANAMSIESEKQSEPQAASPSTSANPTVKVIFETFQKVRTEIDAKVGERIYDIVKDKDPSRHGVYQALECTCGGQLGMIYKIDLHLANFNFLGVQNTDGAFFLPFLECATCHVYIEEPFAARLPGVTDAEEDMLEYAVGRRDASRLGCQVKVTPELEGMVIKLPQY</sequence>
<dbReference type="InterPro" id="IPR001041">
    <property type="entry name" value="2Fe-2S_ferredoxin-type"/>
</dbReference>
<dbReference type="OrthoDB" id="10253744at2759"/>
<keyword evidence="5" id="KW-1185">Reference proteome</keyword>
<organism evidence="4 5">
    <name type="scientific">Lunasporangiospora selenospora</name>
    <dbReference type="NCBI Taxonomy" id="979761"/>
    <lineage>
        <taxon>Eukaryota</taxon>
        <taxon>Fungi</taxon>
        <taxon>Fungi incertae sedis</taxon>
        <taxon>Mucoromycota</taxon>
        <taxon>Mortierellomycotina</taxon>
        <taxon>Mortierellomycetes</taxon>
        <taxon>Mortierellales</taxon>
        <taxon>Mortierellaceae</taxon>
        <taxon>Lunasporangiospora</taxon>
    </lineage>
</organism>
<dbReference type="CDD" id="cd00207">
    <property type="entry name" value="fer2"/>
    <property type="match status" value="1"/>
</dbReference>
<proteinExistence type="predicted"/>
<dbReference type="InterPro" id="IPR009737">
    <property type="entry name" value="Aim32/Apd1-like"/>
</dbReference>
<name>A0A9P6FY83_9FUNG</name>
<evidence type="ECO:0000256" key="1">
    <source>
        <dbReference type="ARBA" id="ARBA00022714"/>
    </source>
</evidence>
<accession>A0A9P6FY83</accession>
<dbReference type="SUPFAM" id="SSF54292">
    <property type="entry name" value="2Fe-2S ferredoxin-like"/>
    <property type="match status" value="1"/>
</dbReference>
<comment type="caution">
    <text evidence="4">The sequence shown here is derived from an EMBL/GenBank/DDBJ whole genome shotgun (WGS) entry which is preliminary data.</text>
</comment>
<protein>
    <recommendedName>
        <fullName evidence="6">Ferredoxin</fullName>
    </recommendedName>
</protein>
<reference evidence="4" key="1">
    <citation type="journal article" date="2020" name="Fungal Divers.">
        <title>Resolving the Mortierellaceae phylogeny through synthesis of multi-gene phylogenetics and phylogenomics.</title>
        <authorList>
            <person name="Vandepol N."/>
            <person name="Liber J."/>
            <person name="Desiro A."/>
            <person name="Na H."/>
            <person name="Kennedy M."/>
            <person name="Barry K."/>
            <person name="Grigoriev I.V."/>
            <person name="Miller A.N."/>
            <person name="O'Donnell K."/>
            <person name="Stajich J.E."/>
            <person name="Bonito G."/>
        </authorList>
    </citation>
    <scope>NUCLEOTIDE SEQUENCE</scope>
    <source>
        <strain evidence="4">KOD1015</strain>
    </source>
</reference>
<feature type="compositionally biased region" description="Polar residues" evidence="3">
    <location>
        <begin position="434"/>
        <end position="444"/>
    </location>
</feature>
<keyword evidence="2" id="KW-0411">Iron-sulfur</keyword>
<keyword evidence="1" id="KW-0408">Iron</keyword>
<dbReference type="EMBL" id="JAABOA010000652">
    <property type="protein sequence ID" value="KAF9583594.1"/>
    <property type="molecule type" value="Genomic_DNA"/>
</dbReference>
<dbReference type="Gene3D" id="3.40.30.10">
    <property type="entry name" value="Glutaredoxin"/>
    <property type="match status" value="1"/>
</dbReference>
<keyword evidence="1" id="KW-0479">Metal-binding</keyword>
<dbReference type="Gene3D" id="3.10.20.30">
    <property type="match status" value="1"/>
</dbReference>